<keyword evidence="1" id="KW-0472">Membrane</keyword>
<keyword evidence="5" id="KW-1185">Reference proteome</keyword>
<dbReference type="EMBL" id="CP040463">
    <property type="protein sequence ID" value="QCT95288.1"/>
    <property type="molecule type" value="Genomic_DNA"/>
</dbReference>
<dbReference type="PROSITE" id="PS50887">
    <property type="entry name" value="GGDEF"/>
    <property type="match status" value="1"/>
</dbReference>
<evidence type="ECO:0000256" key="1">
    <source>
        <dbReference type="SAM" id="Phobius"/>
    </source>
</evidence>
<proteinExistence type="predicted"/>
<dbReference type="PANTHER" id="PTHR33121:SF70">
    <property type="entry name" value="SIGNALING PROTEIN YKOW"/>
    <property type="match status" value="1"/>
</dbReference>
<dbReference type="Pfam" id="PF00990">
    <property type="entry name" value="GGDEF"/>
    <property type="match status" value="1"/>
</dbReference>
<keyword evidence="1" id="KW-0812">Transmembrane</keyword>
<keyword evidence="1" id="KW-1133">Transmembrane helix</keyword>
<feature type="transmembrane region" description="Helical" evidence="1">
    <location>
        <begin position="249"/>
        <end position="271"/>
    </location>
</feature>
<feature type="domain" description="GGDEF" evidence="3">
    <location>
        <begin position="313"/>
        <end position="446"/>
    </location>
</feature>
<dbReference type="RefSeq" id="WP_138323849.1">
    <property type="nucleotide sequence ID" value="NZ_CP040463.1"/>
</dbReference>
<dbReference type="NCBIfam" id="TIGR00254">
    <property type="entry name" value="GGDEF"/>
    <property type="match status" value="1"/>
</dbReference>
<dbReference type="InterPro" id="IPR050706">
    <property type="entry name" value="Cyclic-di-GMP_PDE-like"/>
</dbReference>
<feature type="transmembrane region" description="Helical" evidence="1">
    <location>
        <begin position="6"/>
        <end position="23"/>
    </location>
</feature>
<dbReference type="InterPro" id="IPR043128">
    <property type="entry name" value="Rev_trsase/Diguanyl_cyclase"/>
</dbReference>
<evidence type="ECO:0000259" key="3">
    <source>
        <dbReference type="PROSITE" id="PS50887"/>
    </source>
</evidence>
<name>A0ABX5VAJ9_9BACT</name>
<dbReference type="SUPFAM" id="SSF141868">
    <property type="entry name" value="EAL domain-like"/>
    <property type="match status" value="1"/>
</dbReference>
<evidence type="ECO:0000313" key="4">
    <source>
        <dbReference type="EMBL" id="QCT95288.1"/>
    </source>
</evidence>
<dbReference type="CDD" id="cd01948">
    <property type="entry name" value="EAL"/>
    <property type="match status" value="1"/>
</dbReference>
<dbReference type="SUPFAM" id="SSF55073">
    <property type="entry name" value="Nucleotide cyclase"/>
    <property type="match status" value="1"/>
</dbReference>
<dbReference type="InterPro" id="IPR035919">
    <property type="entry name" value="EAL_sf"/>
</dbReference>
<dbReference type="SMART" id="SM00267">
    <property type="entry name" value="GGDEF"/>
    <property type="match status" value="1"/>
</dbReference>
<dbReference type="PROSITE" id="PS50883">
    <property type="entry name" value="EAL"/>
    <property type="match status" value="1"/>
</dbReference>
<dbReference type="Pfam" id="PF19443">
    <property type="entry name" value="DAHL"/>
    <property type="match status" value="1"/>
</dbReference>
<evidence type="ECO:0000313" key="5">
    <source>
        <dbReference type="Proteomes" id="UP000306825"/>
    </source>
</evidence>
<dbReference type="PANTHER" id="PTHR33121">
    <property type="entry name" value="CYCLIC DI-GMP PHOSPHODIESTERASE PDEF"/>
    <property type="match status" value="1"/>
</dbReference>
<feature type="domain" description="EAL" evidence="2">
    <location>
        <begin position="450"/>
        <end position="688"/>
    </location>
</feature>
<dbReference type="CDD" id="cd01949">
    <property type="entry name" value="GGDEF"/>
    <property type="match status" value="1"/>
</dbReference>
<protein>
    <submittedName>
        <fullName evidence="4">Bifunctional diguanylate cyclase/phosphodiesterase</fullName>
    </submittedName>
</protein>
<organism evidence="4 5">
    <name type="scientific">Caminibacter mediatlanticus TB-2</name>
    <dbReference type="NCBI Taxonomy" id="391592"/>
    <lineage>
        <taxon>Bacteria</taxon>
        <taxon>Pseudomonadati</taxon>
        <taxon>Campylobacterota</taxon>
        <taxon>Epsilonproteobacteria</taxon>
        <taxon>Nautiliales</taxon>
        <taxon>Nautiliaceae</taxon>
        <taxon>Caminibacter</taxon>
    </lineage>
</organism>
<dbReference type="SMART" id="SM00052">
    <property type="entry name" value="EAL"/>
    <property type="match status" value="1"/>
</dbReference>
<dbReference type="Proteomes" id="UP000306825">
    <property type="component" value="Chromosome"/>
</dbReference>
<dbReference type="Pfam" id="PF00563">
    <property type="entry name" value="EAL"/>
    <property type="match status" value="1"/>
</dbReference>
<accession>A0ABX5VAJ9</accession>
<dbReference type="InterPro" id="IPR001633">
    <property type="entry name" value="EAL_dom"/>
</dbReference>
<dbReference type="Gene3D" id="3.20.20.450">
    <property type="entry name" value="EAL domain"/>
    <property type="match status" value="1"/>
</dbReference>
<reference evidence="4 5" key="1">
    <citation type="submission" date="2019-05" db="EMBL/GenBank/DDBJ databases">
        <title>A comparative analysis of the Nautiliaceae.</title>
        <authorList>
            <person name="Grosche A."/>
            <person name="Smedile F."/>
            <person name="Vetriani C."/>
        </authorList>
    </citation>
    <scope>NUCLEOTIDE SEQUENCE [LARGE SCALE GENOMIC DNA]</scope>
    <source>
        <strain evidence="4 5">TB-2</strain>
    </source>
</reference>
<dbReference type="InterPro" id="IPR000160">
    <property type="entry name" value="GGDEF_dom"/>
</dbReference>
<evidence type="ECO:0000259" key="2">
    <source>
        <dbReference type="PROSITE" id="PS50883"/>
    </source>
</evidence>
<dbReference type="InterPro" id="IPR045812">
    <property type="entry name" value="DAHL"/>
</dbReference>
<dbReference type="InterPro" id="IPR029787">
    <property type="entry name" value="Nucleotide_cyclase"/>
</dbReference>
<sequence>MKNSKLYVSILSILGLVLIYFLFSKGNYFYEFLKQSSITQKQIDAIFHKELVVDEIVLKHSVYMYSNFDEIDKAIRMLRNRVSMLDKNDFFKTNYPQAYNFFKKYKVELNKKIDDIYRFETINSSLKNSFMFLLTYINQLSLNKDVSIYYYIKVVKIVSDIMLLKSTHDIDFFKNLDIKYFTSLKFMDKKLEKDNKFFIAHLINIKNNFNLYYNLLEQILNSKTKKLLRKIDKEVFETNTYKSVEIKSLSLLIIIFIAFYTIISIFLLIWLERENKKLKLLTKELKYLSLKDVLTGVYNRYKFEIDIKKLDEKEIVFFIVNINGFRYINEYYGSEFGDKVLVYVANKLQELLKNHNALIYRIGGDDFGVILKREKLKLKKVIENIIDFFENNECEIDGVILKVTVKIGISLKRPFFENALIALKKVKNIPRKKYLFFKDEFNLRKEIEENIKKSKELYSAIKEDRLIPVFQPIVDLKTQKVVKYEVLARLKLDDRLVSIFPYLEIAKENKLYEEITSIILKKAIEEFKDVDMEFSVNFSIEDILDRKIWKILAKANRDYGIINKMTFEILESEAISDYSDINKFIKYIKSMGGKVAIDDFGSGYSNFSHIAKMNADFVKIDGSLIKNLDKDENLFNILKGIVYILRSLNIEIVAEFVENEEIVQKLKELNIIYGQGYYLGKPSENINL</sequence>
<dbReference type="Gene3D" id="3.30.70.270">
    <property type="match status" value="1"/>
</dbReference>
<gene>
    <name evidence="4" type="ORF">FE773_08805</name>
</gene>